<dbReference type="InterPro" id="IPR004307">
    <property type="entry name" value="TspO_MBR"/>
</dbReference>
<gene>
    <name evidence="7" type="ORF">A2573_00155</name>
</gene>
<evidence type="ECO:0000313" key="7">
    <source>
        <dbReference type="EMBL" id="OGM88801.1"/>
    </source>
</evidence>
<comment type="subcellular location">
    <subcellularLocation>
        <location evidence="1">Membrane</location>
        <topology evidence="1">Multi-pass membrane protein</topology>
    </subcellularLocation>
</comment>
<dbReference type="PANTHER" id="PTHR10057:SF0">
    <property type="entry name" value="TRANSLOCATOR PROTEIN"/>
    <property type="match status" value="1"/>
</dbReference>
<dbReference type="GO" id="GO:0033013">
    <property type="term" value="P:tetrapyrrole metabolic process"/>
    <property type="evidence" value="ECO:0007669"/>
    <property type="project" value="UniProtKB-ARBA"/>
</dbReference>
<dbReference type="InterPro" id="IPR038330">
    <property type="entry name" value="TspO/MBR-related_sf"/>
</dbReference>
<evidence type="ECO:0000256" key="3">
    <source>
        <dbReference type="ARBA" id="ARBA00022692"/>
    </source>
</evidence>
<proteinExistence type="inferred from homology"/>
<comment type="similarity">
    <text evidence="2">Belongs to the TspO/BZRP family.</text>
</comment>
<comment type="caution">
    <text evidence="7">The sequence shown here is derived from an EMBL/GenBank/DDBJ whole genome shotgun (WGS) entry which is preliminary data.</text>
</comment>
<keyword evidence="5 6" id="KW-0472">Membrane</keyword>
<dbReference type="AlphaFoldDB" id="A0A1F8DJK2"/>
<evidence type="ECO:0000256" key="5">
    <source>
        <dbReference type="ARBA" id="ARBA00023136"/>
    </source>
</evidence>
<sequence>MVKFLRYFLSIGICLVAGGLGTIFTISSIPTWYATLNKPFFSPPNYLFGPVWTILYILMGVSLALIWQKGIKKKTVRDAMFLFGIQLLLNALWSPVFFGAKNLFLALIIIVLMWIFILKTILAFAKIDKTASYLLYPYIAWVSFATILNFSVWFLNR</sequence>
<feature type="transmembrane region" description="Helical" evidence="6">
    <location>
        <begin position="104"/>
        <end position="122"/>
    </location>
</feature>
<accession>A0A1F8DJK2</accession>
<dbReference type="Proteomes" id="UP000177596">
    <property type="component" value="Unassembled WGS sequence"/>
</dbReference>
<dbReference type="EMBL" id="MGIL01000004">
    <property type="protein sequence ID" value="OGM88801.1"/>
    <property type="molecule type" value="Genomic_DNA"/>
</dbReference>
<name>A0A1F8DJK2_9BACT</name>
<evidence type="ECO:0000256" key="6">
    <source>
        <dbReference type="SAM" id="Phobius"/>
    </source>
</evidence>
<dbReference type="Pfam" id="PF03073">
    <property type="entry name" value="TspO_MBR"/>
    <property type="match status" value="1"/>
</dbReference>
<feature type="transmembrane region" description="Helical" evidence="6">
    <location>
        <begin position="7"/>
        <end position="26"/>
    </location>
</feature>
<protein>
    <recommendedName>
        <fullName evidence="9">TspO protein</fullName>
    </recommendedName>
</protein>
<dbReference type="PANTHER" id="PTHR10057">
    <property type="entry name" value="PERIPHERAL-TYPE BENZODIAZEPINE RECEPTOR"/>
    <property type="match status" value="1"/>
</dbReference>
<evidence type="ECO:0000256" key="2">
    <source>
        <dbReference type="ARBA" id="ARBA00007524"/>
    </source>
</evidence>
<evidence type="ECO:0000313" key="8">
    <source>
        <dbReference type="Proteomes" id="UP000177596"/>
    </source>
</evidence>
<dbReference type="PIRSF" id="PIRSF005859">
    <property type="entry name" value="PBR"/>
    <property type="match status" value="1"/>
</dbReference>
<feature type="transmembrane region" description="Helical" evidence="6">
    <location>
        <begin position="134"/>
        <end position="155"/>
    </location>
</feature>
<evidence type="ECO:0000256" key="1">
    <source>
        <dbReference type="ARBA" id="ARBA00004141"/>
    </source>
</evidence>
<keyword evidence="3 6" id="KW-0812">Transmembrane</keyword>
<organism evidence="7 8">
    <name type="scientific">Candidatus Woesebacteria bacterium RIFOXYD1_FULL_43_18</name>
    <dbReference type="NCBI Taxonomy" id="1802551"/>
    <lineage>
        <taxon>Bacteria</taxon>
        <taxon>Candidatus Woeseibacteriota</taxon>
    </lineage>
</organism>
<keyword evidence="4 6" id="KW-1133">Transmembrane helix</keyword>
<reference evidence="7 8" key="1">
    <citation type="journal article" date="2016" name="Nat. Commun.">
        <title>Thousands of microbial genomes shed light on interconnected biogeochemical processes in an aquifer system.</title>
        <authorList>
            <person name="Anantharaman K."/>
            <person name="Brown C.T."/>
            <person name="Hug L.A."/>
            <person name="Sharon I."/>
            <person name="Castelle C.J."/>
            <person name="Probst A.J."/>
            <person name="Thomas B.C."/>
            <person name="Singh A."/>
            <person name="Wilkins M.J."/>
            <person name="Karaoz U."/>
            <person name="Brodie E.L."/>
            <person name="Williams K.H."/>
            <person name="Hubbard S.S."/>
            <person name="Banfield J.F."/>
        </authorList>
    </citation>
    <scope>NUCLEOTIDE SEQUENCE [LARGE SCALE GENOMIC DNA]</scope>
</reference>
<dbReference type="FunFam" id="1.20.1260.100:FF:000001">
    <property type="entry name" value="translocator protein 2"/>
    <property type="match status" value="1"/>
</dbReference>
<feature type="transmembrane region" description="Helical" evidence="6">
    <location>
        <begin position="46"/>
        <end position="67"/>
    </location>
</feature>
<dbReference type="Gene3D" id="1.20.1260.100">
    <property type="entry name" value="TspO/MBR protein"/>
    <property type="match status" value="1"/>
</dbReference>
<dbReference type="GO" id="GO:0016020">
    <property type="term" value="C:membrane"/>
    <property type="evidence" value="ECO:0007669"/>
    <property type="project" value="UniProtKB-SubCell"/>
</dbReference>
<evidence type="ECO:0008006" key="9">
    <source>
        <dbReference type="Google" id="ProtNLM"/>
    </source>
</evidence>
<dbReference type="CDD" id="cd15904">
    <property type="entry name" value="TSPO_MBR"/>
    <property type="match status" value="1"/>
</dbReference>
<feature type="transmembrane region" description="Helical" evidence="6">
    <location>
        <begin position="79"/>
        <end position="98"/>
    </location>
</feature>
<evidence type="ECO:0000256" key="4">
    <source>
        <dbReference type="ARBA" id="ARBA00022989"/>
    </source>
</evidence>